<dbReference type="AlphaFoldDB" id="A0AAD7DB48"/>
<proteinExistence type="predicted"/>
<accession>A0AAD7DB48</accession>
<dbReference type="Proteomes" id="UP001221757">
    <property type="component" value="Unassembled WGS sequence"/>
</dbReference>
<reference evidence="1" key="1">
    <citation type="submission" date="2023-03" db="EMBL/GenBank/DDBJ databases">
        <title>Massive genome expansion in bonnet fungi (Mycena s.s.) driven by repeated elements and novel gene families across ecological guilds.</title>
        <authorList>
            <consortium name="Lawrence Berkeley National Laboratory"/>
            <person name="Harder C.B."/>
            <person name="Miyauchi S."/>
            <person name="Viragh M."/>
            <person name="Kuo A."/>
            <person name="Thoen E."/>
            <person name="Andreopoulos B."/>
            <person name="Lu D."/>
            <person name="Skrede I."/>
            <person name="Drula E."/>
            <person name="Henrissat B."/>
            <person name="Morin E."/>
            <person name="Kohler A."/>
            <person name="Barry K."/>
            <person name="LaButti K."/>
            <person name="Morin E."/>
            <person name="Salamov A."/>
            <person name="Lipzen A."/>
            <person name="Mereny Z."/>
            <person name="Hegedus B."/>
            <person name="Baldrian P."/>
            <person name="Stursova M."/>
            <person name="Weitz H."/>
            <person name="Taylor A."/>
            <person name="Grigoriev I.V."/>
            <person name="Nagy L.G."/>
            <person name="Martin F."/>
            <person name="Kauserud H."/>
        </authorList>
    </citation>
    <scope>NUCLEOTIDE SEQUENCE</scope>
    <source>
        <strain evidence="1">CBHHK067</strain>
    </source>
</reference>
<keyword evidence="2" id="KW-1185">Reference proteome</keyword>
<organism evidence="1 2">
    <name type="scientific">Mycena rosella</name>
    <name type="common">Pink bonnet</name>
    <name type="synonym">Agaricus rosellus</name>
    <dbReference type="NCBI Taxonomy" id="1033263"/>
    <lineage>
        <taxon>Eukaryota</taxon>
        <taxon>Fungi</taxon>
        <taxon>Dikarya</taxon>
        <taxon>Basidiomycota</taxon>
        <taxon>Agaricomycotina</taxon>
        <taxon>Agaricomycetes</taxon>
        <taxon>Agaricomycetidae</taxon>
        <taxon>Agaricales</taxon>
        <taxon>Marasmiineae</taxon>
        <taxon>Mycenaceae</taxon>
        <taxon>Mycena</taxon>
    </lineage>
</organism>
<gene>
    <name evidence="1" type="ORF">B0H17DRAFT_1203764</name>
</gene>
<comment type="caution">
    <text evidence="1">The sequence shown here is derived from an EMBL/GenBank/DDBJ whole genome shotgun (WGS) entry which is preliminary data.</text>
</comment>
<dbReference type="EMBL" id="JARKIE010000090">
    <property type="protein sequence ID" value="KAJ7687096.1"/>
    <property type="molecule type" value="Genomic_DNA"/>
</dbReference>
<name>A0AAD7DB48_MYCRO</name>
<protein>
    <submittedName>
        <fullName evidence="1">Uncharacterized protein</fullName>
    </submittedName>
</protein>
<evidence type="ECO:0000313" key="1">
    <source>
        <dbReference type="EMBL" id="KAJ7687096.1"/>
    </source>
</evidence>
<sequence>MAPIQSKLHESLWHIITVEIKTGQLNGGKLAEAAEHFFKRQYIHRAGWPCIAVRLPGSTVRFFIGPDMLQNAPMQVA</sequence>
<evidence type="ECO:0000313" key="2">
    <source>
        <dbReference type="Proteomes" id="UP001221757"/>
    </source>
</evidence>